<reference evidence="2" key="1">
    <citation type="submission" date="2020-06" db="EMBL/GenBank/DDBJ databases">
        <title>Novel chitinolytic bacterium.</title>
        <authorList>
            <person name="Ungkulpasvich U."/>
            <person name="Kosugi A."/>
            <person name="Uke A."/>
        </authorList>
    </citation>
    <scope>NUCLEOTIDE SEQUENCE</scope>
    <source>
        <strain evidence="2">UUS1-1</strain>
    </source>
</reference>
<dbReference type="PANTHER" id="PTHR10285">
    <property type="entry name" value="URIDINE KINASE"/>
    <property type="match status" value="1"/>
</dbReference>
<evidence type="ECO:0000259" key="1">
    <source>
        <dbReference type="Pfam" id="PF00485"/>
    </source>
</evidence>
<keyword evidence="2" id="KW-0808">Transferase</keyword>
<dbReference type="Gene3D" id="3.30.980.10">
    <property type="entry name" value="Threonyl-trna Synthetase, Chain A, domain 2"/>
    <property type="match status" value="1"/>
</dbReference>
<dbReference type="SUPFAM" id="SSF52540">
    <property type="entry name" value="P-loop containing nucleoside triphosphate hydrolases"/>
    <property type="match status" value="1"/>
</dbReference>
<dbReference type="EMBL" id="JAAKDE010000013">
    <property type="protein sequence ID" value="MBA2133244.1"/>
    <property type="molecule type" value="Genomic_DNA"/>
</dbReference>
<name>A0A8J6I2H1_9FIRM</name>
<dbReference type="SUPFAM" id="SSF55186">
    <property type="entry name" value="ThrRS/AlaRS common domain"/>
    <property type="match status" value="1"/>
</dbReference>
<dbReference type="Proteomes" id="UP000657177">
    <property type="component" value="Unassembled WGS sequence"/>
</dbReference>
<evidence type="ECO:0000313" key="2">
    <source>
        <dbReference type="EMBL" id="MBA2133244.1"/>
    </source>
</evidence>
<gene>
    <name evidence="2" type="ORF">G5B42_06780</name>
</gene>
<dbReference type="InterPro" id="IPR027417">
    <property type="entry name" value="P-loop_NTPase"/>
</dbReference>
<dbReference type="GO" id="GO:0016301">
    <property type="term" value="F:kinase activity"/>
    <property type="evidence" value="ECO:0007669"/>
    <property type="project" value="UniProtKB-KW"/>
</dbReference>
<keyword evidence="2" id="KW-0418">Kinase</keyword>
<keyword evidence="3" id="KW-1185">Reference proteome</keyword>
<dbReference type="GO" id="GO:0005524">
    <property type="term" value="F:ATP binding"/>
    <property type="evidence" value="ECO:0007669"/>
    <property type="project" value="InterPro"/>
</dbReference>
<dbReference type="AlphaFoldDB" id="A0A8J6I2H1"/>
<sequence>METVRVELNGETKVVPKGTTVQEILGAWPGQSHPQIMAAMVGKDLRELSYRVTEDTVVKPVDLTHADGVRIYSRSLIMVMIRAAKEVFPGCQVRIMYSLSKGLYGELYIGRPVMEKDLRLVEERMRAIIAADEKIEKQKMPLEEAIRLFKAEGLTDKAQLLSYKQTQEVSIYRCGDYYDYYYGYMLPSTGFLKEFELLFHLPGFLLRYPSQTSPEKVPPYVEQRKLSQIFYEYEKWGEVLEVNDIGSLNRMIEAGKGHELIRLAEALQEKKIAHIADEITRDRERIRLVMIAGPSSSGKTTFTQRLAIQLRVNGVRPVSLSLDDYFVSRNRTPRNEKGEPDFEALEAIDLDLFNEQLADLIMGKKVEIPRFNFMKGEREYRGEVLQIKPDQPILIEGIHGLNEKLTQSVPKDRKFKVYISALTQLNMDNHNRIPTTDNRLIRRIVRDSQFRGHDALMTLRLWPAVRQGEEKNIFPFQEEADIMFNSALIYELAILKKYVEPLLQAIPPEVSEYAEAKRLLKFTAYFLPLDETEVPSNSILREFIGGSCFV</sequence>
<dbReference type="InterPro" id="IPR018163">
    <property type="entry name" value="Thr/Ala-tRNA-synth_IIc_edit"/>
</dbReference>
<dbReference type="Pfam" id="PF00485">
    <property type="entry name" value="PRK"/>
    <property type="match status" value="1"/>
</dbReference>
<evidence type="ECO:0000313" key="3">
    <source>
        <dbReference type="Proteomes" id="UP000657177"/>
    </source>
</evidence>
<dbReference type="CDD" id="cd02028">
    <property type="entry name" value="UMPK_like"/>
    <property type="match status" value="1"/>
</dbReference>
<dbReference type="Gene3D" id="3.40.50.300">
    <property type="entry name" value="P-loop containing nucleotide triphosphate hydrolases"/>
    <property type="match status" value="1"/>
</dbReference>
<dbReference type="RefSeq" id="WP_181339701.1">
    <property type="nucleotide sequence ID" value="NZ_JAAKDE010000013.1"/>
</dbReference>
<feature type="domain" description="Phosphoribulokinase/uridine kinase" evidence="1">
    <location>
        <begin position="289"/>
        <end position="486"/>
    </location>
</feature>
<dbReference type="InterPro" id="IPR006083">
    <property type="entry name" value="PRK/URK"/>
</dbReference>
<protein>
    <submittedName>
        <fullName evidence="2">Nucleoside kinase</fullName>
    </submittedName>
</protein>
<comment type="caution">
    <text evidence="2">The sequence shown here is derived from an EMBL/GenBank/DDBJ whole genome shotgun (WGS) entry which is preliminary data.</text>
</comment>
<organism evidence="2 3">
    <name type="scientific">Capillibacterium thermochitinicola</name>
    <dbReference type="NCBI Taxonomy" id="2699427"/>
    <lineage>
        <taxon>Bacteria</taxon>
        <taxon>Bacillati</taxon>
        <taxon>Bacillota</taxon>
        <taxon>Capillibacterium</taxon>
    </lineage>
</organism>
<accession>A0A8J6I2H1</accession>
<proteinExistence type="predicted"/>